<proteinExistence type="predicted"/>
<keyword evidence="1" id="KW-0472">Membrane</keyword>
<organism evidence="2 3">
    <name type="scientific">Caenimonas aquaedulcis</name>
    <dbReference type="NCBI Taxonomy" id="2793270"/>
    <lineage>
        <taxon>Bacteria</taxon>
        <taxon>Pseudomonadati</taxon>
        <taxon>Pseudomonadota</taxon>
        <taxon>Betaproteobacteria</taxon>
        <taxon>Burkholderiales</taxon>
        <taxon>Comamonadaceae</taxon>
        <taxon>Caenimonas</taxon>
    </lineage>
</organism>
<sequence length="80" mass="8023">MNTIAATPFAAAPQPLLSLTARIAAGVAVGAAISLVMLGAGQASHQAVQTAAQAFAGNVQHVKLSTVEIVGRRETGSKRT</sequence>
<keyword evidence="1" id="KW-0812">Transmembrane</keyword>
<dbReference type="Proteomes" id="UP000651050">
    <property type="component" value="Unassembled WGS sequence"/>
</dbReference>
<dbReference type="EMBL" id="JADWYS010000001">
    <property type="protein sequence ID" value="MBG9388654.1"/>
    <property type="molecule type" value="Genomic_DNA"/>
</dbReference>
<keyword evidence="3" id="KW-1185">Reference proteome</keyword>
<protein>
    <submittedName>
        <fullName evidence="2">Uncharacterized protein</fullName>
    </submittedName>
</protein>
<keyword evidence="1" id="KW-1133">Transmembrane helix</keyword>
<dbReference type="RefSeq" id="WP_196986504.1">
    <property type="nucleotide sequence ID" value="NZ_JADWYS010000001.1"/>
</dbReference>
<gene>
    <name evidence="2" type="ORF">I5803_11535</name>
</gene>
<evidence type="ECO:0000313" key="2">
    <source>
        <dbReference type="EMBL" id="MBG9388654.1"/>
    </source>
</evidence>
<comment type="caution">
    <text evidence="2">The sequence shown here is derived from an EMBL/GenBank/DDBJ whole genome shotgun (WGS) entry which is preliminary data.</text>
</comment>
<accession>A0A931MHE4</accession>
<dbReference type="AlphaFoldDB" id="A0A931MHE4"/>
<evidence type="ECO:0000313" key="3">
    <source>
        <dbReference type="Proteomes" id="UP000651050"/>
    </source>
</evidence>
<name>A0A931MHE4_9BURK</name>
<evidence type="ECO:0000256" key="1">
    <source>
        <dbReference type="SAM" id="Phobius"/>
    </source>
</evidence>
<reference evidence="2" key="1">
    <citation type="submission" date="2020-11" db="EMBL/GenBank/DDBJ databases">
        <title>Bacterial whole genome sequence for Caenimonas sp. DR4.4.</title>
        <authorList>
            <person name="Le V."/>
            <person name="Ko S.-R."/>
            <person name="Ahn C.-Y."/>
            <person name="Oh H.-M."/>
        </authorList>
    </citation>
    <scope>NUCLEOTIDE SEQUENCE</scope>
    <source>
        <strain evidence="2">DR4.4</strain>
    </source>
</reference>
<feature type="transmembrane region" description="Helical" evidence="1">
    <location>
        <begin position="20"/>
        <end position="40"/>
    </location>
</feature>